<dbReference type="PANTHER" id="PTHR10815:SF5">
    <property type="entry name" value="METHYLATED-DNA--PROTEIN-CYSTEINE METHYLTRANSFERASE"/>
    <property type="match status" value="1"/>
</dbReference>
<evidence type="ECO:0000256" key="3">
    <source>
        <dbReference type="ARBA" id="ARBA00022490"/>
    </source>
</evidence>
<dbReference type="SUPFAM" id="SSF46767">
    <property type="entry name" value="Methylated DNA-protein cysteine methyltransferase, C-terminal domain"/>
    <property type="match status" value="1"/>
</dbReference>
<evidence type="ECO:0000256" key="1">
    <source>
        <dbReference type="ARBA" id="ARBA00001286"/>
    </source>
</evidence>
<dbReference type="InterPro" id="IPR023546">
    <property type="entry name" value="MGMT"/>
</dbReference>
<evidence type="ECO:0000256" key="8">
    <source>
        <dbReference type="ARBA" id="ARBA00049348"/>
    </source>
</evidence>
<evidence type="ECO:0000256" key="5">
    <source>
        <dbReference type="ARBA" id="ARBA00022679"/>
    </source>
</evidence>
<dbReference type="PANTHER" id="PTHR10815">
    <property type="entry name" value="METHYLATED-DNA--PROTEIN-CYSTEINE METHYLTRANSFERASE"/>
    <property type="match status" value="1"/>
</dbReference>
<evidence type="ECO:0000256" key="2">
    <source>
        <dbReference type="ARBA" id="ARBA00008711"/>
    </source>
</evidence>
<dbReference type="Proteomes" id="UP000295511">
    <property type="component" value="Unassembled WGS sequence"/>
</dbReference>
<evidence type="ECO:0000256" key="6">
    <source>
        <dbReference type="ARBA" id="ARBA00022763"/>
    </source>
</evidence>
<sequence>MSTRHTTIDSPLGRLTLTAQGELLTGIFFEGHWHMPPPEFFGEPTGADDPVFRQAALELNEYLDGQRTAFDVPYKASGNPFQEKVWSRLESIPYGETVSYGELAKELGDRNLSQAVGSAVGRNPLSIVIPCHRVVGHDGRLTGYAGGLKNKRFLLELEEPAAAKESKLF</sequence>
<dbReference type="EC" id="2.1.1.63" evidence="9"/>
<evidence type="ECO:0000259" key="10">
    <source>
        <dbReference type="Pfam" id="PF01035"/>
    </source>
</evidence>
<dbReference type="RefSeq" id="WP_133203795.1">
    <property type="nucleotide sequence ID" value="NZ_SMRU01000008.1"/>
</dbReference>
<dbReference type="InterPro" id="IPR014048">
    <property type="entry name" value="MethylDNA_cys_MeTrfase_DNA-bd"/>
</dbReference>
<dbReference type="HAMAP" id="MF_00772">
    <property type="entry name" value="OGT"/>
    <property type="match status" value="1"/>
</dbReference>
<dbReference type="InterPro" id="IPR036388">
    <property type="entry name" value="WH-like_DNA-bd_sf"/>
</dbReference>
<dbReference type="Gene3D" id="3.30.160.70">
    <property type="entry name" value="Methylated DNA-protein cysteine methyltransferase domain"/>
    <property type="match status" value="1"/>
</dbReference>
<dbReference type="GO" id="GO:0005737">
    <property type="term" value="C:cytoplasm"/>
    <property type="evidence" value="ECO:0007669"/>
    <property type="project" value="UniProtKB-SubCell"/>
</dbReference>
<proteinExistence type="inferred from homology"/>
<dbReference type="FunFam" id="1.10.10.10:FF:000214">
    <property type="entry name" value="Methylated-DNA--protein-cysteine methyltransferase"/>
    <property type="match status" value="1"/>
</dbReference>
<name>A0A4R5KRG6_9MICC</name>
<dbReference type="EMBL" id="SMRU01000008">
    <property type="protein sequence ID" value="TDF97387.1"/>
    <property type="molecule type" value="Genomic_DNA"/>
</dbReference>
<dbReference type="Pfam" id="PF02870">
    <property type="entry name" value="Methyltransf_1N"/>
    <property type="match status" value="1"/>
</dbReference>
<evidence type="ECO:0000256" key="4">
    <source>
        <dbReference type="ARBA" id="ARBA00022603"/>
    </source>
</evidence>
<dbReference type="GO" id="GO:0003908">
    <property type="term" value="F:methylated-DNA-[protein]-cysteine S-methyltransferase activity"/>
    <property type="evidence" value="ECO:0007669"/>
    <property type="project" value="UniProtKB-UniRule"/>
</dbReference>
<keyword evidence="3 9" id="KW-0963">Cytoplasm</keyword>
<dbReference type="Pfam" id="PF01035">
    <property type="entry name" value="DNA_binding_1"/>
    <property type="match status" value="1"/>
</dbReference>
<dbReference type="NCBIfam" id="TIGR00589">
    <property type="entry name" value="ogt"/>
    <property type="match status" value="1"/>
</dbReference>
<evidence type="ECO:0000256" key="9">
    <source>
        <dbReference type="HAMAP-Rule" id="MF_00772"/>
    </source>
</evidence>
<dbReference type="GO" id="GO:0032259">
    <property type="term" value="P:methylation"/>
    <property type="evidence" value="ECO:0007669"/>
    <property type="project" value="UniProtKB-KW"/>
</dbReference>
<dbReference type="SUPFAM" id="SSF53155">
    <property type="entry name" value="Methylated DNA-protein cysteine methyltransferase domain"/>
    <property type="match status" value="1"/>
</dbReference>
<keyword evidence="7 9" id="KW-0234">DNA repair</keyword>
<feature type="domain" description="Methylguanine DNA methyltransferase ribonuclease-like" evidence="11">
    <location>
        <begin position="4"/>
        <end position="73"/>
    </location>
</feature>
<comment type="catalytic activity">
    <reaction evidence="1 9">
        <text>a 4-O-methyl-thymidine in DNA + L-cysteinyl-[protein] = a thymidine in DNA + S-methyl-L-cysteinyl-[protein]</text>
        <dbReference type="Rhea" id="RHEA:53428"/>
        <dbReference type="Rhea" id="RHEA-COMP:10131"/>
        <dbReference type="Rhea" id="RHEA-COMP:10132"/>
        <dbReference type="Rhea" id="RHEA-COMP:13555"/>
        <dbReference type="Rhea" id="RHEA-COMP:13556"/>
        <dbReference type="ChEBI" id="CHEBI:29950"/>
        <dbReference type="ChEBI" id="CHEBI:82612"/>
        <dbReference type="ChEBI" id="CHEBI:137386"/>
        <dbReference type="ChEBI" id="CHEBI:137387"/>
        <dbReference type="EC" id="2.1.1.63"/>
    </reaction>
</comment>
<feature type="active site" description="Nucleophile; methyl group acceptor" evidence="9">
    <location>
        <position position="131"/>
    </location>
</feature>
<keyword evidence="5 9" id="KW-0808">Transferase</keyword>
<dbReference type="CDD" id="cd06445">
    <property type="entry name" value="ATase"/>
    <property type="match status" value="1"/>
</dbReference>
<evidence type="ECO:0000259" key="11">
    <source>
        <dbReference type="Pfam" id="PF02870"/>
    </source>
</evidence>
<evidence type="ECO:0000313" key="13">
    <source>
        <dbReference type="Proteomes" id="UP000295511"/>
    </source>
</evidence>
<comment type="similarity">
    <text evidence="2 9">Belongs to the MGMT family.</text>
</comment>
<accession>A0A4R5KRG6</accession>
<keyword evidence="6 9" id="KW-0227">DNA damage</keyword>
<dbReference type="InterPro" id="IPR008332">
    <property type="entry name" value="MethylG_MeTrfase_N"/>
</dbReference>
<keyword evidence="4 9" id="KW-0489">Methyltransferase</keyword>
<keyword evidence="13" id="KW-1185">Reference proteome</keyword>
<reference evidence="12 13" key="1">
    <citation type="submission" date="2019-03" db="EMBL/GenBank/DDBJ databases">
        <title>Whole genome sequence of Arthrobacter sp JH1-1.</title>
        <authorList>
            <person name="Trinh H.N."/>
        </authorList>
    </citation>
    <scope>NUCLEOTIDE SEQUENCE [LARGE SCALE GENOMIC DNA]</scope>
    <source>
        <strain evidence="12 13">JH1-1</strain>
    </source>
</reference>
<dbReference type="InterPro" id="IPR036631">
    <property type="entry name" value="MGMT_N_sf"/>
</dbReference>
<dbReference type="InterPro" id="IPR036217">
    <property type="entry name" value="MethylDNA_cys_MeTrfase_DNAb"/>
</dbReference>
<dbReference type="OrthoDB" id="9802228at2"/>
<feature type="domain" description="Methylated-DNA-[protein]-cysteine S-methyltransferase DNA binding" evidence="10">
    <location>
        <begin position="80"/>
        <end position="159"/>
    </location>
</feature>
<comment type="subcellular location">
    <subcellularLocation>
        <location evidence="9">Cytoplasm</location>
    </subcellularLocation>
</comment>
<organism evidence="12 13">
    <name type="scientific">Arthrobacter terricola</name>
    <dbReference type="NCBI Taxonomy" id="2547396"/>
    <lineage>
        <taxon>Bacteria</taxon>
        <taxon>Bacillati</taxon>
        <taxon>Actinomycetota</taxon>
        <taxon>Actinomycetes</taxon>
        <taxon>Micrococcales</taxon>
        <taxon>Micrococcaceae</taxon>
        <taxon>Arthrobacter</taxon>
    </lineage>
</organism>
<comment type="miscellaneous">
    <text evidence="9">This enzyme catalyzes only one turnover and therefore is not strictly catalytic. According to one definition, an enzyme is a biocatalyst that acts repeatedly and over many reaction cycles.</text>
</comment>
<dbReference type="GO" id="GO:0006307">
    <property type="term" value="P:DNA alkylation repair"/>
    <property type="evidence" value="ECO:0007669"/>
    <property type="project" value="UniProtKB-UniRule"/>
</dbReference>
<comment type="function">
    <text evidence="9">Involved in the cellular defense against the biological effects of O6-methylguanine (O6-MeG) and O4-methylthymine (O4-MeT) in DNA. Repairs the methylated nucleobase in DNA by stoichiometrically transferring the methyl group to a cysteine residue in the enzyme. This is a suicide reaction: the enzyme is irreversibly inactivated.</text>
</comment>
<evidence type="ECO:0000313" key="12">
    <source>
        <dbReference type="EMBL" id="TDF97387.1"/>
    </source>
</evidence>
<dbReference type="AlphaFoldDB" id="A0A4R5KRG6"/>
<gene>
    <name evidence="12" type="ORF">E1809_08515</name>
</gene>
<dbReference type="InterPro" id="IPR001497">
    <property type="entry name" value="MethylDNA_cys_MeTrfase_AS"/>
</dbReference>
<protein>
    <recommendedName>
        <fullName evidence="9">Methylated-DNA--protein-cysteine methyltransferase</fullName>
        <ecNumber evidence="9">2.1.1.63</ecNumber>
    </recommendedName>
    <alternativeName>
        <fullName evidence="9">6-O-methylguanine-DNA methyltransferase</fullName>
        <shortName evidence="9">MGMT</shortName>
    </alternativeName>
    <alternativeName>
        <fullName evidence="9">O-6-methylguanine-DNA-alkyltransferase</fullName>
    </alternativeName>
</protein>
<dbReference type="PROSITE" id="PS00374">
    <property type="entry name" value="MGMT"/>
    <property type="match status" value="1"/>
</dbReference>
<dbReference type="Gene3D" id="1.10.10.10">
    <property type="entry name" value="Winged helix-like DNA-binding domain superfamily/Winged helix DNA-binding domain"/>
    <property type="match status" value="1"/>
</dbReference>
<comment type="caution">
    <text evidence="12">The sequence shown here is derived from an EMBL/GenBank/DDBJ whole genome shotgun (WGS) entry which is preliminary data.</text>
</comment>
<evidence type="ECO:0000256" key="7">
    <source>
        <dbReference type="ARBA" id="ARBA00023204"/>
    </source>
</evidence>
<comment type="catalytic activity">
    <reaction evidence="8 9">
        <text>a 6-O-methyl-2'-deoxyguanosine in DNA + L-cysteinyl-[protein] = S-methyl-L-cysteinyl-[protein] + a 2'-deoxyguanosine in DNA</text>
        <dbReference type="Rhea" id="RHEA:24000"/>
        <dbReference type="Rhea" id="RHEA-COMP:10131"/>
        <dbReference type="Rhea" id="RHEA-COMP:10132"/>
        <dbReference type="Rhea" id="RHEA-COMP:11367"/>
        <dbReference type="Rhea" id="RHEA-COMP:11368"/>
        <dbReference type="ChEBI" id="CHEBI:29950"/>
        <dbReference type="ChEBI" id="CHEBI:82612"/>
        <dbReference type="ChEBI" id="CHEBI:85445"/>
        <dbReference type="ChEBI" id="CHEBI:85448"/>
        <dbReference type="EC" id="2.1.1.63"/>
    </reaction>
</comment>